<gene>
    <name evidence="2" type="ORF">V6N11_021853</name>
</gene>
<reference evidence="2 3" key="1">
    <citation type="journal article" date="2024" name="G3 (Bethesda)">
        <title>Genome assembly of Hibiscus sabdariffa L. provides insights into metabolisms of medicinal natural products.</title>
        <authorList>
            <person name="Kim T."/>
        </authorList>
    </citation>
    <scope>NUCLEOTIDE SEQUENCE [LARGE SCALE GENOMIC DNA]</scope>
    <source>
        <strain evidence="2">TK-2024</strain>
        <tissue evidence="2">Old leaves</tissue>
    </source>
</reference>
<dbReference type="EMBL" id="JBBPBN010000005">
    <property type="protein sequence ID" value="KAK9036930.1"/>
    <property type="molecule type" value="Genomic_DNA"/>
</dbReference>
<sequence>MVAVTHRSQLLLCLDQLAADQLVSNLPLGWLLKGEVLGSRLTNNPSRQRQPLTPREQTGLDRGGIGVGGLQPC</sequence>
<keyword evidence="3" id="KW-1185">Reference proteome</keyword>
<evidence type="ECO:0000313" key="3">
    <source>
        <dbReference type="Proteomes" id="UP001396334"/>
    </source>
</evidence>
<feature type="region of interest" description="Disordered" evidence="1">
    <location>
        <begin position="40"/>
        <end position="73"/>
    </location>
</feature>
<accession>A0ABR2THG1</accession>
<dbReference type="Proteomes" id="UP001396334">
    <property type="component" value="Unassembled WGS sequence"/>
</dbReference>
<evidence type="ECO:0000313" key="2">
    <source>
        <dbReference type="EMBL" id="KAK9036930.1"/>
    </source>
</evidence>
<protein>
    <submittedName>
        <fullName evidence="2">Uncharacterized protein</fullName>
    </submittedName>
</protein>
<comment type="caution">
    <text evidence="2">The sequence shown here is derived from an EMBL/GenBank/DDBJ whole genome shotgun (WGS) entry which is preliminary data.</text>
</comment>
<feature type="compositionally biased region" description="Polar residues" evidence="1">
    <location>
        <begin position="40"/>
        <end position="51"/>
    </location>
</feature>
<feature type="compositionally biased region" description="Gly residues" evidence="1">
    <location>
        <begin position="61"/>
        <end position="73"/>
    </location>
</feature>
<evidence type="ECO:0000256" key="1">
    <source>
        <dbReference type="SAM" id="MobiDB-lite"/>
    </source>
</evidence>
<organism evidence="2 3">
    <name type="scientific">Hibiscus sabdariffa</name>
    <name type="common">roselle</name>
    <dbReference type="NCBI Taxonomy" id="183260"/>
    <lineage>
        <taxon>Eukaryota</taxon>
        <taxon>Viridiplantae</taxon>
        <taxon>Streptophyta</taxon>
        <taxon>Embryophyta</taxon>
        <taxon>Tracheophyta</taxon>
        <taxon>Spermatophyta</taxon>
        <taxon>Magnoliopsida</taxon>
        <taxon>eudicotyledons</taxon>
        <taxon>Gunneridae</taxon>
        <taxon>Pentapetalae</taxon>
        <taxon>rosids</taxon>
        <taxon>malvids</taxon>
        <taxon>Malvales</taxon>
        <taxon>Malvaceae</taxon>
        <taxon>Malvoideae</taxon>
        <taxon>Hibiscus</taxon>
    </lineage>
</organism>
<proteinExistence type="predicted"/>
<name>A0ABR2THG1_9ROSI</name>